<evidence type="ECO:0000313" key="3">
    <source>
        <dbReference type="Proteomes" id="UP000799439"/>
    </source>
</evidence>
<evidence type="ECO:0000256" key="1">
    <source>
        <dbReference type="SAM" id="MobiDB-lite"/>
    </source>
</evidence>
<dbReference type="Proteomes" id="UP000799439">
    <property type="component" value="Unassembled WGS sequence"/>
</dbReference>
<comment type="caution">
    <text evidence="2">The sequence shown here is derived from an EMBL/GenBank/DDBJ whole genome shotgun (WGS) entry which is preliminary data.</text>
</comment>
<proteinExistence type="predicted"/>
<name>A0A9P4MHB4_9PEZI</name>
<dbReference type="OrthoDB" id="537467at2759"/>
<dbReference type="EMBL" id="ML996085">
    <property type="protein sequence ID" value="KAF2153057.1"/>
    <property type="molecule type" value="Genomic_DNA"/>
</dbReference>
<feature type="region of interest" description="Disordered" evidence="1">
    <location>
        <begin position="187"/>
        <end position="331"/>
    </location>
</feature>
<sequence>MAAIVVKGVRPTKQANVPPPLYLTSSDVSYCHTCGRVIGSRKPKAVAPASRSRFCSEKCKRHRPSSSLTSIDRQIEDTLHRLLDELSLEDIVATLPESTRELHTALAKPVEDTRRRSGKKGDVRVLVPVGLVEGVVYGRLVSVNRRQERWRDRHAGDAEKEGAKDGEGKDYDEAALGRALERLKAGGGVKAKVEKKEGGAEEDGDREESSGSDSDRDEERESIDPAVAEQRRKDGQVRATQRERVKNACRRAVVFGLLSPGVEAPVQKAEEKVDLPTSSEQRPVKGKKGKKGKDDDEDDGPPPAKHAAKQATGKHKTADETAAPTESSRKRCECIMRAEVVEPSFAKGDWGVRWAEN</sequence>
<gene>
    <name evidence="2" type="ORF">K461DRAFT_277839</name>
</gene>
<protein>
    <submittedName>
        <fullName evidence="2">Uncharacterized protein</fullName>
    </submittedName>
</protein>
<feature type="compositionally biased region" description="Basic and acidic residues" evidence="1">
    <location>
        <begin position="207"/>
        <end position="246"/>
    </location>
</feature>
<feature type="region of interest" description="Disordered" evidence="1">
    <location>
        <begin position="150"/>
        <end position="170"/>
    </location>
</feature>
<accession>A0A9P4MHB4</accession>
<feature type="compositionally biased region" description="Basic residues" evidence="1">
    <location>
        <begin position="306"/>
        <end position="315"/>
    </location>
</feature>
<evidence type="ECO:0000313" key="2">
    <source>
        <dbReference type="EMBL" id="KAF2153057.1"/>
    </source>
</evidence>
<keyword evidence="3" id="KW-1185">Reference proteome</keyword>
<reference evidence="2" key="1">
    <citation type="journal article" date="2020" name="Stud. Mycol.">
        <title>101 Dothideomycetes genomes: a test case for predicting lifestyles and emergence of pathogens.</title>
        <authorList>
            <person name="Haridas S."/>
            <person name="Albert R."/>
            <person name="Binder M."/>
            <person name="Bloem J."/>
            <person name="Labutti K."/>
            <person name="Salamov A."/>
            <person name="Andreopoulos B."/>
            <person name="Baker S."/>
            <person name="Barry K."/>
            <person name="Bills G."/>
            <person name="Bluhm B."/>
            <person name="Cannon C."/>
            <person name="Castanera R."/>
            <person name="Culley D."/>
            <person name="Daum C."/>
            <person name="Ezra D."/>
            <person name="Gonzalez J."/>
            <person name="Henrissat B."/>
            <person name="Kuo A."/>
            <person name="Liang C."/>
            <person name="Lipzen A."/>
            <person name="Lutzoni F."/>
            <person name="Magnuson J."/>
            <person name="Mondo S."/>
            <person name="Nolan M."/>
            <person name="Ohm R."/>
            <person name="Pangilinan J."/>
            <person name="Park H.-J."/>
            <person name="Ramirez L."/>
            <person name="Alfaro M."/>
            <person name="Sun H."/>
            <person name="Tritt A."/>
            <person name="Yoshinaga Y."/>
            <person name="Zwiers L.-H."/>
            <person name="Turgeon B."/>
            <person name="Goodwin S."/>
            <person name="Spatafora J."/>
            <person name="Crous P."/>
            <person name="Grigoriev I."/>
        </authorList>
    </citation>
    <scope>NUCLEOTIDE SEQUENCE</scope>
    <source>
        <strain evidence="2">CBS 260.36</strain>
    </source>
</reference>
<dbReference type="AlphaFoldDB" id="A0A9P4MHB4"/>
<organism evidence="2 3">
    <name type="scientific">Myriangium duriaei CBS 260.36</name>
    <dbReference type="NCBI Taxonomy" id="1168546"/>
    <lineage>
        <taxon>Eukaryota</taxon>
        <taxon>Fungi</taxon>
        <taxon>Dikarya</taxon>
        <taxon>Ascomycota</taxon>
        <taxon>Pezizomycotina</taxon>
        <taxon>Dothideomycetes</taxon>
        <taxon>Dothideomycetidae</taxon>
        <taxon>Myriangiales</taxon>
        <taxon>Myriangiaceae</taxon>
        <taxon>Myriangium</taxon>
    </lineage>
</organism>